<proteinExistence type="predicted"/>
<dbReference type="OrthoDB" id="6192933at2"/>
<keyword evidence="5" id="KW-1185">Reference proteome</keyword>
<dbReference type="EMBL" id="VTWH01000003">
    <property type="protein sequence ID" value="KAA0969797.1"/>
    <property type="molecule type" value="Genomic_DNA"/>
</dbReference>
<name>A0A5B0DSL1_9HYPH</name>
<gene>
    <name evidence="4" type="ORF">FPY71_14905</name>
</gene>
<feature type="domain" description="Solute-binding protein family 3/N-terminal" evidence="3">
    <location>
        <begin position="34"/>
        <end position="257"/>
    </location>
</feature>
<dbReference type="Pfam" id="PF00497">
    <property type="entry name" value="SBP_bac_3"/>
    <property type="match status" value="1"/>
</dbReference>
<comment type="caution">
    <text evidence="4">The sequence shown here is derived from an EMBL/GenBank/DDBJ whole genome shotgun (WGS) entry which is preliminary data.</text>
</comment>
<dbReference type="SMART" id="SM00062">
    <property type="entry name" value="PBPb"/>
    <property type="match status" value="1"/>
</dbReference>
<evidence type="ECO:0000313" key="4">
    <source>
        <dbReference type="EMBL" id="KAA0969797.1"/>
    </source>
</evidence>
<protein>
    <submittedName>
        <fullName evidence="4">Transporter substrate-binding domain-containing protein</fullName>
    </submittedName>
</protein>
<dbReference type="RefSeq" id="WP_149301081.1">
    <property type="nucleotide sequence ID" value="NZ_VTWH01000003.1"/>
</dbReference>
<evidence type="ECO:0000313" key="5">
    <source>
        <dbReference type="Proteomes" id="UP000324738"/>
    </source>
</evidence>
<feature type="signal peptide" evidence="2">
    <location>
        <begin position="1"/>
        <end position="23"/>
    </location>
</feature>
<organism evidence="4 5">
    <name type="scientific">Aureimonas fodinaquatilis</name>
    <dbReference type="NCBI Taxonomy" id="2565783"/>
    <lineage>
        <taxon>Bacteria</taxon>
        <taxon>Pseudomonadati</taxon>
        <taxon>Pseudomonadota</taxon>
        <taxon>Alphaproteobacteria</taxon>
        <taxon>Hyphomicrobiales</taxon>
        <taxon>Aurantimonadaceae</taxon>
        <taxon>Aureimonas</taxon>
    </lineage>
</organism>
<dbReference type="Proteomes" id="UP000324738">
    <property type="component" value="Unassembled WGS sequence"/>
</dbReference>
<dbReference type="SUPFAM" id="SSF53850">
    <property type="entry name" value="Periplasmic binding protein-like II"/>
    <property type="match status" value="1"/>
</dbReference>
<dbReference type="PANTHER" id="PTHR35936:SF17">
    <property type="entry name" value="ARGININE-BINDING EXTRACELLULAR PROTEIN ARTP"/>
    <property type="match status" value="1"/>
</dbReference>
<evidence type="ECO:0000256" key="2">
    <source>
        <dbReference type="SAM" id="SignalP"/>
    </source>
</evidence>
<dbReference type="Gene3D" id="3.40.190.10">
    <property type="entry name" value="Periplasmic binding protein-like II"/>
    <property type="match status" value="2"/>
</dbReference>
<feature type="chain" id="PRO_5023037757" evidence="2">
    <location>
        <begin position="24"/>
        <end position="264"/>
    </location>
</feature>
<reference evidence="4 5" key="1">
    <citation type="submission" date="2019-08" db="EMBL/GenBank/DDBJ databases">
        <title>Aureimonas fodiniaquatilis sp. nov., isolated from a coal mine wastewater.</title>
        <authorList>
            <person name="Kim W."/>
        </authorList>
    </citation>
    <scope>NUCLEOTIDE SEQUENCE [LARGE SCALE GENOMIC DNA]</scope>
    <source>
        <strain evidence="4 5">CAU 1482</strain>
    </source>
</reference>
<evidence type="ECO:0000259" key="3">
    <source>
        <dbReference type="SMART" id="SM00062"/>
    </source>
</evidence>
<accession>A0A5B0DSL1</accession>
<dbReference type="PANTHER" id="PTHR35936">
    <property type="entry name" value="MEMBRANE-BOUND LYTIC MUREIN TRANSGLYCOSYLASE F"/>
    <property type="match status" value="1"/>
</dbReference>
<evidence type="ECO:0000256" key="1">
    <source>
        <dbReference type="ARBA" id="ARBA00022729"/>
    </source>
</evidence>
<keyword evidence="1 2" id="KW-0732">Signal</keyword>
<sequence>MKAYALATIATLGATLMATCANAASVEEIKARGKIIVGVDIGHPPYGMLDANAKEIGSDVETAKLLAEDMGVALEMVAVSGASRVPFLTSDRVDMVISSFSITDERKQVVDFSRPYGVVPVVVATPASMGVKSVDDLSGHAVAAVRGTTTDLALTKLVKDSGAKVEIVRYEDEATANTAVITGQQQIIATALSSANSIAEQNPNLGLEVTIELAAFPMGIGLRKGDDDLRAWTDEWVSTNLHNGKLNDIYKKYFKQDLPKEMLD</sequence>
<dbReference type="InterPro" id="IPR001638">
    <property type="entry name" value="Solute-binding_3/MltF_N"/>
</dbReference>
<dbReference type="AlphaFoldDB" id="A0A5B0DSL1"/>